<evidence type="ECO:0000313" key="3">
    <source>
        <dbReference type="Proteomes" id="UP001597405"/>
    </source>
</evidence>
<proteinExistence type="predicted"/>
<keyword evidence="3" id="KW-1185">Reference proteome</keyword>
<evidence type="ECO:0008006" key="4">
    <source>
        <dbReference type="Google" id="ProtNLM"/>
    </source>
</evidence>
<sequence>MAEERYDGGGSIATVPSEEKNFRVLFLSKETGLDADSARELVDKIERDGAALLHAARQMKATRDDRQASEWLRRRANRRR</sequence>
<organism evidence="2 3">
    <name type="scientific">Mesorhizobium newzealandense</name>
    <dbReference type="NCBI Taxonomy" id="1300302"/>
    <lineage>
        <taxon>Bacteria</taxon>
        <taxon>Pseudomonadati</taxon>
        <taxon>Pseudomonadota</taxon>
        <taxon>Alphaproteobacteria</taxon>
        <taxon>Hyphomicrobiales</taxon>
        <taxon>Phyllobacteriaceae</taxon>
        <taxon>Mesorhizobium</taxon>
    </lineage>
</organism>
<feature type="region of interest" description="Disordered" evidence="1">
    <location>
        <begin position="57"/>
        <end position="80"/>
    </location>
</feature>
<dbReference type="RefSeq" id="WP_379098961.1">
    <property type="nucleotide sequence ID" value="NZ_JBHUGZ010000010.1"/>
</dbReference>
<dbReference type="Proteomes" id="UP001597405">
    <property type="component" value="Unassembled WGS sequence"/>
</dbReference>
<comment type="caution">
    <text evidence="2">The sequence shown here is derived from an EMBL/GenBank/DDBJ whole genome shotgun (WGS) entry which is preliminary data.</text>
</comment>
<gene>
    <name evidence="2" type="ORF">ACFSOZ_14425</name>
</gene>
<protein>
    <recommendedName>
        <fullName evidence="4">DUF3606 domain-containing protein</fullName>
    </recommendedName>
</protein>
<dbReference type="EMBL" id="JBHUGZ010000010">
    <property type="protein sequence ID" value="MFD1983853.1"/>
    <property type="molecule type" value="Genomic_DNA"/>
</dbReference>
<evidence type="ECO:0000313" key="2">
    <source>
        <dbReference type="EMBL" id="MFD1983853.1"/>
    </source>
</evidence>
<reference evidence="3" key="1">
    <citation type="journal article" date="2019" name="Int. J. Syst. Evol. Microbiol.">
        <title>The Global Catalogue of Microorganisms (GCM) 10K type strain sequencing project: providing services to taxonomists for standard genome sequencing and annotation.</title>
        <authorList>
            <consortium name="The Broad Institute Genomics Platform"/>
            <consortium name="The Broad Institute Genome Sequencing Center for Infectious Disease"/>
            <person name="Wu L."/>
            <person name="Ma J."/>
        </authorList>
    </citation>
    <scope>NUCLEOTIDE SEQUENCE [LARGE SCALE GENOMIC DNA]</scope>
    <source>
        <strain evidence="3">CGMCC 1.16225</strain>
    </source>
</reference>
<evidence type="ECO:0000256" key="1">
    <source>
        <dbReference type="SAM" id="MobiDB-lite"/>
    </source>
</evidence>
<feature type="compositionally biased region" description="Basic and acidic residues" evidence="1">
    <location>
        <begin position="61"/>
        <end position="73"/>
    </location>
</feature>
<accession>A0ABW4U8K2</accession>
<name>A0ABW4U8K2_9HYPH</name>